<evidence type="ECO:0000313" key="2">
    <source>
        <dbReference type="Proteomes" id="UP000095439"/>
    </source>
</evidence>
<dbReference type="RefSeq" id="WP_008396667.1">
    <property type="nucleotide sequence ID" value="NZ_CABIWY010000001.1"/>
</dbReference>
<evidence type="ECO:0000313" key="1">
    <source>
        <dbReference type="EMBL" id="CUN41490.1"/>
    </source>
</evidence>
<sequence>MTAQILQEELVKEIGVIFRDDLFKDSAGEYIKMNVYEQNLPIRQDEDAPDPIPYVIVRVETGQAKGGVEPQEVFVTLLIGYFDDDAGNNGHKGVLGIIQKIQERFMKEPMLAKQFYFMNDEQHPFDWALQDEESFPYFFGAASMTFATAAIRKEDRFA</sequence>
<accession>A0A173WQY2</accession>
<dbReference type="Proteomes" id="UP000095439">
    <property type="component" value="Unassembled WGS sequence"/>
</dbReference>
<name>A0A173WQY2_9FIRM</name>
<organism evidence="1 2">
    <name type="scientific">Dorea longicatena</name>
    <dbReference type="NCBI Taxonomy" id="88431"/>
    <lineage>
        <taxon>Bacteria</taxon>
        <taxon>Bacillati</taxon>
        <taxon>Bacillota</taxon>
        <taxon>Clostridia</taxon>
        <taxon>Lachnospirales</taxon>
        <taxon>Lachnospiraceae</taxon>
        <taxon>Dorea</taxon>
    </lineage>
</organism>
<proteinExistence type="predicted"/>
<gene>
    <name evidence="1" type="ORF">ERS852423_00384</name>
</gene>
<dbReference type="EMBL" id="CYYY01000001">
    <property type="protein sequence ID" value="CUN41490.1"/>
    <property type="molecule type" value="Genomic_DNA"/>
</dbReference>
<dbReference type="AlphaFoldDB" id="A0A173WQY2"/>
<reference evidence="1 2" key="1">
    <citation type="submission" date="2015-09" db="EMBL/GenBank/DDBJ databases">
        <authorList>
            <consortium name="Pathogen Informatics"/>
        </authorList>
    </citation>
    <scope>NUCLEOTIDE SEQUENCE [LARGE SCALE GENOMIC DNA]</scope>
    <source>
        <strain evidence="1 2">2789STDY5608866</strain>
    </source>
</reference>
<protein>
    <submittedName>
        <fullName evidence="1">Uncharacterized protein</fullName>
    </submittedName>
</protein>